<keyword evidence="3" id="KW-1185">Reference proteome</keyword>
<dbReference type="EMBL" id="CAXDID020000099">
    <property type="protein sequence ID" value="CAL6025537.1"/>
    <property type="molecule type" value="Genomic_DNA"/>
</dbReference>
<protein>
    <submittedName>
        <fullName evidence="2">Hypothetical_protein</fullName>
    </submittedName>
</protein>
<dbReference type="AlphaFoldDB" id="A0AA86PMX2"/>
<dbReference type="Proteomes" id="UP001642409">
    <property type="component" value="Unassembled WGS sequence"/>
</dbReference>
<reference evidence="2 3" key="2">
    <citation type="submission" date="2024-07" db="EMBL/GenBank/DDBJ databases">
        <authorList>
            <person name="Akdeniz Z."/>
        </authorList>
    </citation>
    <scope>NUCLEOTIDE SEQUENCE [LARGE SCALE GENOMIC DNA]</scope>
</reference>
<sequence>MVQSAKLLSWIGMAKGMPWIGKRQPLHCFLTNTDGTTQIDYRISACTKQPLRPWMLVPDSLVILAAEVRLKLMIIRVNLQFLYRRPNLELAQFTKIRVIQRRFHFGYHPQDRKELNQPILSGINSFRISKGWGYNQKYIQQTCVAILV</sequence>
<reference evidence="1" key="1">
    <citation type="submission" date="2023-06" db="EMBL/GenBank/DDBJ databases">
        <authorList>
            <person name="Kurt Z."/>
        </authorList>
    </citation>
    <scope>NUCLEOTIDE SEQUENCE</scope>
</reference>
<evidence type="ECO:0000313" key="2">
    <source>
        <dbReference type="EMBL" id="CAL6025537.1"/>
    </source>
</evidence>
<evidence type="ECO:0000313" key="1">
    <source>
        <dbReference type="EMBL" id="CAI9941541.1"/>
    </source>
</evidence>
<gene>
    <name evidence="1" type="ORF">HINF_LOCUS29186</name>
    <name evidence="2" type="ORF">HINF_LOCUS30375</name>
</gene>
<organism evidence="1">
    <name type="scientific">Hexamita inflata</name>
    <dbReference type="NCBI Taxonomy" id="28002"/>
    <lineage>
        <taxon>Eukaryota</taxon>
        <taxon>Metamonada</taxon>
        <taxon>Diplomonadida</taxon>
        <taxon>Hexamitidae</taxon>
        <taxon>Hexamitinae</taxon>
        <taxon>Hexamita</taxon>
    </lineage>
</organism>
<name>A0AA86PMX2_9EUKA</name>
<accession>A0AA86PMX2</accession>
<dbReference type="EMBL" id="CATOUU010000694">
    <property type="protein sequence ID" value="CAI9941541.1"/>
    <property type="molecule type" value="Genomic_DNA"/>
</dbReference>
<evidence type="ECO:0000313" key="3">
    <source>
        <dbReference type="Proteomes" id="UP001642409"/>
    </source>
</evidence>
<comment type="caution">
    <text evidence="1">The sequence shown here is derived from an EMBL/GenBank/DDBJ whole genome shotgun (WGS) entry which is preliminary data.</text>
</comment>
<proteinExistence type="predicted"/>